<dbReference type="Proteomes" id="UP000004913">
    <property type="component" value="Unassembled WGS sequence"/>
</dbReference>
<dbReference type="eggNOG" id="ENOG5032I2A">
    <property type="taxonomic scope" value="Bacteria"/>
</dbReference>
<sequence length="445" mass="52707">MRIYLDNCIYQDLKKEENKTLYSSIIESKQYNIYLFSEAHLYDLSRDVTNEKYIDMEFIESICENNCLLNDASGARLLTPKEYYNMYDWENLIKSEDIFKSEDPFIKLIMDMFKNIPLPFNSIFKSDLFSSKYPKEFVETMTEPSDLKEYTELMLKASDQMKEHPFFKGILQGNREVNTTKEFYIAIGINGFDGEKITDKEEFKQSYVKYINQSHKFIKNTKVDSYQTFINMYMGLEILNIVKGKPQKQKFTNLMNDSRHAYFGAGCDIVVSKDIDFIEKTKFIYDIFDINTLVLSFEDFKSIPNLNDGNNFNELINEITNISEYLYNNNLNGEDNKVLSIALSKIYIGYFNMLYRVEHENKWSFIITKKVDEYKNKSLIKEIELITNILINNLGEDINNKAFFSRDEIINECWNGRTWYLGQMGIYLNFRNIIELIFYKTIDEN</sequence>
<comment type="caution">
    <text evidence="1">The sequence shown here is derived from an EMBL/GenBank/DDBJ whole genome shotgun (WGS) entry which is preliminary data.</text>
</comment>
<reference evidence="1 2" key="1">
    <citation type="submission" date="2011-04" db="EMBL/GenBank/DDBJ databases">
        <title>The Genome Sequence of Dysgonomonas gadei ATCC BAA-286.</title>
        <authorList>
            <consortium name="The Broad Institute Genome Sequencing Platform"/>
            <person name="Earl A."/>
            <person name="Ward D."/>
            <person name="Feldgarden M."/>
            <person name="Gevers D."/>
            <person name="Pudlo N."/>
            <person name="Martens E."/>
            <person name="Allen-Vercoe E."/>
            <person name="Young S.K."/>
            <person name="Zeng Q."/>
            <person name="Gargeya S."/>
            <person name="Fitzgerald M."/>
            <person name="Haas B."/>
            <person name="Abouelleil A."/>
            <person name="Alvarado L."/>
            <person name="Arachchi H.M."/>
            <person name="Berlin A."/>
            <person name="Brown A."/>
            <person name="Chapman S.B."/>
            <person name="Chen Z."/>
            <person name="Dunbar C."/>
            <person name="Freedman E."/>
            <person name="Gearin G."/>
            <person name="Gellesch M."/>
            <person name="Goldberg J."/>
            <person name="Griggs A."/>
            <person name="Gujja S."/>
            <person name="Heiman D."/>
            <person name="Howarth C."/>
            <person name="Larson L."/>
            <person name="Lui A."/>
            <person name="MacDonald P.J.P."/>
            <person name="Mehta T."/>
            <person name="Montmayeur A."/>
            <person name="Murphy C."/>
            <person name="Neiman D."/>
            <person name="Pearson M."/>
            <person name="Priest M."/>
            <person name="Roberts A."/>
            <person name="Saif S."/>
            <person name="Shea T."/>
            <person name="Shenoy N."/>
            <person name="Sisk P."/>
            <person name="Stolte C."/>
            <person name="Sykes S."/>
            <person name="Yandava C."/>
            <person name="Wortman J."/>
            <person name="Nusbaum C."/>
            <person name="Birren B."/>
        </authorList>
    </citation>
    <scope>NUCLEOTIDE SEQUENCE [LARGE SCALE GENOMIC DNA]</scope>
    <source>
        <strain evidence="1 2">ATCC BAA-286</strain>
    </source>
</reference>
<gene>
    <name evidence="1" type="ORF">HMPREF9455_00854</name>
</gene>
<evidence type="ECO:0000313" key="2">
    <source>
        <dbReference type="Proteomes" id="UP000004913"/>
    </source>
</evidence>
<accession>F5IVF4</accession>
<dbReference type="OrthoDB" id="1413206at2"/>
<evidence type="ECO:0000313" key="1">
    <source>
        <dbReference type="EMBL" id="EGK02604.1"/>
    </source>
</evidence>
<dbReference type="AlphaFoldDB" id="F5IVF4"/>
<dbReference type="RefSeq" id="WP_006798369.1">
    <property type="nucleotide sequence ID" value="NZ_GL891980.1"/>
</dbReference>
<proteinExistence type="predicted"/>
<dbReference type="STRING" id="742766.HMPREF9455_00854"/>
<organism evidence="1 2">
    <name type="scientific">Dysgonomonas gadei ATCC BAA-286</name>
    <dbReference type="NCBI Taxonomy" id="742766"/>
    <lineage>
        <taxon>Bacteria</taxon>
        <taxon>Pseudomonadati</taxon>
        <taxon>Bacteroidota</taxon>
        <taxon>Bacteroidia</taxon>
        <taxon>Bacteroidales</taxon>
        <taxon>Dysgonomonadaceae</taxon>
        <taxon>Dysgonomonas</taxon>
    </lineage>
</organism>
<protein>
    <submittedName>
        <fullName evidence="1">Uncharacterized protein</fullName>
    </submittedName>
</protein>
<dbReference type="EMBL" id="ADLV01000015">
    <property type="protein sequence ID" value="EGK02604.1"/>
    <property type="molecule type" value="Genomic_DNA"/>
</dbReference>
<dbReference type="HOGENOM" id="CLU_591414_0_0_10"/>
<name>F5IVF4_9BACT</name>
<keyword evidence="2" id="KW-1185">Reference proteome</keyword>